<protein>
    <submittedName>
        <fullName evidence="1">Uncharacterized protein</fullName>
    </submittedName>
</protein>
<gene>
    <name evidence="1" type="ORF">WMQ36_20725</name>
</gene>
<proteinExistence type="predicted"/>
<keyword evidence="2" id="KW-1185">Reference proteome</keyword>
<organism evidence="1 2">
    <name type="scientific">Enterocloster hominis</name>
    <name type="common">ex Hitch et al. 2024</name>
    <dbReference type="NCBI Taxonomy" id="1917870"/>
    <lineage>
        <taxon>Bacteria</taxon>
        <taxon>Bacillati</taxon>
        <taxon>Bacillota</taxon>
        <taxon>Clostridia</taxon>
        <taxon>Lachnospirales</taxon>
        <taxon>Lachnospiraceae</taxon>
        <taxon>Enterocloster</taxon>
    </lineage>
</organism>
<sequence>MPLDCLDISRLWETGTGMSALDIRGGSTMTVPAGSNGSMRHFRRIVVDGIEYIWLFRYEDFKYTKNPYLLVGMPSQPKAWVRMVFELGDHFMLNSGYPALFSGEEVLVNMNQPSMIAKAIRQCRKMGINFEGTGEIVLDGVDVLEEMGYSMKKDIGPTAAGR</sequence>
<evidence type="ECO:0000313" key="2">
    <source>
        <dbReference type="Proteomes" id="UP001454086"/>
    </source>
</evidence>
<reference evidence="1 2" key="1">
    <citation type="submission" date="2024-03" db="EMBL/GenBank/DDBJ databases">
        <title>Human intestinal bacterial collection.</title>
        <authorList>
            <person name="Pauvert C."/>
            <person name="Hitch T.C.A."/>
            <person name="Clavel T."/>
        </authorList>
    </citation>
    <scope>NUCLEOTIDE SEQUENCE [LARGE SCALE GENOMIC DNA]</scope>
    <source>
        <strain evidence="1 2">CLA-SR-H021</strain>
    </source>
</reference>
<dbReference type="RefSeq" id="WP_349118522.1">
    <property type="nucleotide sequence ID" value="NZ_JBBMFM010000103.1"/>
</dbReference>
<dbReference type="EMBL" id="JBBMFM010000103">
    <property type="protein sequence ID" value="MEQ2427395.1"/>
    <property type="molecule type" value="Genomic_DNA"/>
</dbReference>
<name>A0ABV1DBK8_9FIRM</name>
<comment type="caution">
    <text evidence="1">The sequence shown here is derived from an EMBL/GenBank/DDBJ whole genome shotgun (WGS) entry which is preliminary data.</text>
</comment>
<evidence type="ECO:0000313" key="1">
    <source>
        <dbReference type="EMBL" id="MEQ2427395.1"/>
    </source>
</evidence>
<dbReference type="Proteomes" id="UP001454086">
    <property type="component" value="Unassembled WGS sequence"/>
</dbReference>
<accession>A0ABV1DBK8</accession>